<dbReference type="EMBL" id="BTGU01000026">
    <property type="protein sequence ID" value="GMN47626.1"/>
    <property type="molecule type" value="Genomic_DNA"/>
</dbReference>
<name>A0AA88APJ4_FICCA</name>
<comment type="caution">
    <text evidence="2">The sequence shown here is derived from an EMBL/GenBank/DDBJ whole genome shotgun (WGS) entry which is preliminary data.</text>
</comment>
<dbReference type="AlphaFoldDB" id="A0AA88APJ4"/>
<evidence type="ECO:0000313" key="2">
    <source>
        <dbReference type="EMBL" id="GMN47626.1"/>
    </source>
</evidence>
<gene>
    <name evidence="2" type="ORF">TIFTF001_016805</name>
</gene>
<reference evidence="2" key="1">
    <citation type="submission" date="2023-07" db="EMBL/GenBank/DDBJ databases">
        <title>draft genome sequence of fig (Ficus carica).</title>
        <authorList>
            <person name="Takahashi T."/>
            <person name="Nishimura K."/>
        </authorList>
    </citation>
    <scope>NUCLEOTIDE SEQUENCE</scope>
</reference>
<evidence type="ECO:0000256" key="1">
    <source>
        <dbReference type="SAM" id="MobiDB-lite"/>
    </source>
</evidence>
<keyword evidence="3" id="KW-1185">Reference proteome</keyword>
<organism evidence="2 3">
    <name type="scientific">Ficus carica</name>
    <name type="common">Common fig</name>
    <dbReference type="NCBI Taxonomy" id="3494"/>
    <lineage>
        <taxon>Eukaryota</taxon>
        <taxon>Viridiplantae</taxon>
        <taxon>Streptophyta</taxon>
        <taxon>Embryophyta</taxon>
        <taxon>Tracheophyta</taxon>
        <taxon>Spermatophyta</taxon>
        <taxon>Magnoliopsida</taxon>
        <taxon>eudicotyledons</taxon>
        <taxon>Gunneridae</taxon>
        <taxon>Pentapetalae</taxon>
        <taxon>rosids</taxon>
        <taxon>fabids</taxon>
        <taxon>Rosales</taxon>
        <taxon>Moraceae</taxon>
        <taxon>Ficeae</taxon>
        <taxon>Ficus</taxon>
    </lineage>
</organism>
<feature type="compositionally biased region" description="Basic and acidic residues" evidence="1">
    <location>
        <begin position="1"/>
        <end position="12"/>
    </location>
</feature>
<dbReference type="Proteomes" id="UP001187192">
    <property type="component" value="Unassembled WGS sequence"/>
</dbReference>
<sequence length="111" mass="11873">MHKMSRENESLEAKTPWGDNGKTAGIGGRWGLEVVRGQFTSGWPILRWARGVKGARCQFRGGQSAGERGVHGSGAKGLVAWEKAISQEGGSQGQWVPEACRRRGPGVTVEG</sequence>
<feature type="region of interest" description="Disordered" evidence="1">
    <location>
        <begin position="1"/>
        <end position="26"/>
    </location>
</feature>
<evidence type="ECO:0000313" key="3">
    <source>
        <dbReference type="Proteomes" id="UP001187192"/>
    </source>
</evidence>
<protein>
    <submittedName>
        <fullName evidence="2">Uncharacterized protein</fullName>
    </submittedName>
</protein>
<accession>A0AA88APJ4</accession>
<proteinExistence type="predicted"/>
<feature type="region of interest" description="Disordered" evidence="1">
    <location>
        <begin position="89"/>
        <end position="111"/>
    </location>
</feature>